<reference evidence="3" key="1">
    <citation type="submission" date="2022-11" db="UniProtKB">
        <authorList>
            <consortium name="WormBaseParasite"/>
        </authorList>
    </citation>
    <scope>IDENTIFICATION</scope>
</reference>
<dbReference type="Proteomes" id="UP000887540">
    <property type="component" value="Unplaced"/>
</dbReference>
<feature type="region of interest" description="Disordered" evidence="1">
    <location>
        <begin position="66"/>
        <end position="100"/>
    </location>
</feature>
<feature type="compositionally biased region" description="Polar residues" evidence="1">
    <location>
        <begin position="66"/>
        <end position="84"/>
    </location>
</feature>
<keyword evidence="2" id="KW-1185">Reference proteome</keyword>
<sequence>MTGGGPAMATSKINTLVSNIFGNSPSFNDIPNPMETLILPSSSHGLNEMVMEEENENMSFFVIESSQEQNSQQTVNNSGPNKRQNIGAARTNSKKQHMSMEGLQREVLELERSNAWRCVKLLKRAES</sequence>
<name>A0A914CUQ5_9BILA</name>
<dbReference type="WBParaSite" id="ACRNAN_scaffold14294.g18972.t1">
    <property type="protein sequence ID" value="ACRNAN_scaffold14294.g18972.t1"/>
    <property type="gene ID" value="ACRNAN_scaffold14294.g18972"/>
</dbReference>
<evidence type="ECO:0000256" key="1">
    <source>
        <dbReference type="SAM" id="MobiDB-lite"/>
    </source>
</evidence>
<evidence type="ECO:0000313" key="3">
    <source>
        <dbReference type="WBParaSite" id="ACRNAN_scaffold14294.g18972.t1"/>
    </source>
</evidence>
<evidence type="ECO:0000313" key="2">
    <source>
        <dbReference type="Proteomes" id="UP000887540"/>
    </source>
</evidence>
<accession>A0A914CUQ5</accession>
<dbReference type="AlphaFoldDB" id="A0A914CUQ5"/>
<proteinExistence type="predicted"/>
<organism evidence="2 3">
    <name type="scientific">Acrobeloides nanus</name>
    <dbReference type="NCBI Taxonomy" id="290746"/>
    <lineage>
        <taxon>Eukaryota</taxon>
        <taxon>Metazoa</taxon>
        <taxon>Ecdysozoa</taxon>
        <taxon>Nematoda</taxon>
        <taxon>Chromadorea</taxon>
        <taxon>Rhabditida</taxon>
        <taxon>Tylenchina</taxon>
        <taxon>Cephalobomorpha</taxon>
        <taxon>Cephaloboidea</taxon>
        <taxon>Cephalobidae</taxon>
        <taxon>Acrobeloides</taxon>
    </lineage>
</organism>
<protein>
    <submittedName>
        <fullName evidence="3">Uncharacterized protein</fullName>
    </submittedName>
</protein>